<organism evidence="2 3">
    <name type="scientific">Iphiclides podalirius</name>
    <name type="common">scarce swallowtail</name>
    <dbReference type="NCBI Taxonomy" id="110791"/>
    <lineage>
        <taxon>Eukaryota</taxon>
        <taxon>Metazoa</taxon>
        <taxon>Ecdysozoa</taxon>
        <taxon>Arthropoda</taxon>
        <taxon>Hexapoda</taxon>
        <taxon>Insecta</taxon>
        <taxon>Pterygota</taxon>
        <taxon>Neoptera</taxon>
        <taxon>Endopterygota</taxon>
        <taxon>Lepidoptera</taxon>
        <taxon>Glossata</taxon>
        <taxon>Ditrysia</taxon>
        <taxon>Papilionoidea</taxon>
        <taxon>Papilionidae</taxon>
        <taxon>Papilioninae</taxon>
        <taxon>Iphiclides</taxon>
    </lineage>
</organism>
<reference evidence="2" key="1">
    <citation type="submission" date="2022-03" db="EMBL/GenBank/DDBJ databases">
        <authorList>
            <person name="Martin H S."/>
        </authorList>
    </citation>
    <scope>NUCLEOTIDE SEQUENCE</scope>
</reference>
<proteinExistence type="predicted"/>
<sequence length="90" mass="9920">MQVLLQIKEGYTPIEFLQRDGVCGRANASRFQAELRARRLRDLSINRASPAAMHPLPDPSTAPPSPTAPLPGQYSARSHPVRLTGRLFLS</sequence>
<name>A0ABN8IG49_9NEOP</name>
<gene>
    <name evidence="2" type="ORF">IPOD504_LOCUS8460</name>
</gene>
<keyword evidence="3" id="KW-1185">Reference proteome</keyword>
<evidence type="ECO:0000313" key="2">
    <source>
        <dbReference type="EMBL" id="CAH2054051.1"/>
    </source>
</evidence>
<evidence type="ECO:0000313" key="3">
    <source>
        <dbReference type="Proteomes" id="UP000837857"/>
    </source>
</evidence>
<evidence type="ECO:0000256" key="1">
    <source>
        <dbReference type="SAM" id="MobiDB-lite"/>
    </source>
</evidence>
<accession>A0ABN8IG49</accession>
<feature type="region of interest" description="Disordered" evidence="1">
    <location>
        <begin position="46"/>
        <end position="79"/>
    </location>
</feature>
<feature type="non-terminal residue" evidence="2">
    <location>
        <position position="1"/>
    </location>
</feature>
<protein>
    <submittedName>
        <fullName evidence="2">Uncharacterized protein</fullName>
    </submittedName>
</protein>
<dbReference type="EMBL" id="OW152833">
    <property type="protein sequence ID" value="CAH2054051.1"/>
    <property type="molecule type" value="Genomic_DNA"/>
</dbReference>
<feature type="compositionally biased region" description="Pro residues" evidence="1">
    <location>
        <begin position="56"/>
        <end position="69"/>
    </location>
</feature>
<dbReference type="Proteomes" id="UP000837857">
    <property type="component" value="Chromosome 21"/>
</dbReference>